<reference evidence="1 2" key="1">
    <citation type="submission" date="2023-11" db="EMBL/GenBank/DDBJ databases">
        <title>MicrobeMod: A computational toolkit for identifying prokaryotic methylation and restriction-modification with nanopore sequencing.</title>
        <authorList>
            <person name="Crits-Christoph A."/>
            <person name="Kang S.C."/>
            <person name="Lee H."/>
            <person name="Ostrov N."/>
        </authorList>
    </citation>
    <scope>NUCLEOTIDE SEQUENCE [LARGE SCALE GENOMIC DNA]</scope>
    <source>
        <strain evidence="1 2">DSMZ 700</strain>
    </source>
</reference>
<dbReference type="PROSITE" id="PS51257">
    <property type="entry name" value="PROKAR_LIPOPROTEIN"/>
    <property type="match status" value="1"/>
</dbReference>
<protein>
    <submittedName>
        <fullName evidence="1">LPS assembly lipoprotein LptE</fullName>
    </submittedName>
</protein>
<dbReference type="InterPro" id="IPR007485">
    <property type="entry name" value="LPS_assembly_LptE"/>
</dbReference>
<accession>A0AAW9DMT8</accession>
<dbReference type="Pfam" id="PF04390">
    <property type="entry name" value="LptE"/>
    <property type="match status" value="1"/>
</dbReference>
<dbReference type="RefSeq" id="WP_319613016.1">
    <property type="nucleotide sequence ID" value="NZ_JAWXYB010000018.1"/>
</dbReference>
<comment type="caution">
    <text evidence="1">The sequence shown here is derived from an EMBL/GenBank/DDBJ whole genome shotgun (WGS) entry which is preliminary data.</text>
</comment>
<dbReference type="GO" id="GO:0019867">
    <property type="term" value="C:outer membrane"/>
    <property type="evidence" value="ECO:0007669"/>
    <property type="project" value="InterPro"/>
</dbReference>
<keyword evidence="2" id="KW-1185">Reference proteome</keyword>
<name>A0AAW9DMT8_ACIAO</name>
<dbReference type="GO" id="GO:0043165">
    <property type="term" value="P:Gram-negative-bacterium-type cell outer membrane assembly"/>
    <property type="evidence" value="ECO:0007669"/>
    <property type="project" value="InterPro"/>
</dbReference>
<dbReference type="EMBL" id="JAWXYB010000018">
    <property type="protein sequence ID" value="MDX5930045.1"/>
    <property type="molecule type" value="Genomic_DNA"/>
</dbReference>
<evidence type="ECO:0000313" key="2">
    <source>
        <dbReference type="Proteomes" id="UP001279553"/>
    </source>
</evidence>
<dbReference type="AlphaFoldDB" id="A0AAW9DMT8"/>
<organism evidence="1 2">
    <name type="scientific">Acidiphilium acidophilum</name>
    <name type="common">Thiobacillus acidophilus</name>
    <dbReference type="NCBI Taxonomy" id="76588"/>
    <lineage>
        <taxon>Bacteria</taxon>
        <taxon>Pseudomonadati</taxon>
        <taxon>Pseudomonadota</taxon>
        <taxon>Alphaproteobacteria</taxon>
        <taxon>Acetobacterales</taxon>
        <taxon>Acidocellaceae</taxon>
        <taxon>Acidiphilium</taxon>
    </lineage>
</organism>
<dbReference type="Gene3D" id="3.30.160.150">
    <property type="entry name" value="Lipoprotein like domain"/>
    <property type="match status" value="1"/>
</dbReference>
<sequence>MRKLLALPCVLALSACGFHPLYGPQHGQSATVAARLDEVDIGLIPDRQGQLLREALESDLQRAGAPSYYRYHLAVSYSINVQIIGIQQDSSNTRNRYLATAQWTLTPEGNRTIPVAKGTASAMDAENVIDNQYFQATLDNGVMRHQLAREIAHQITAQLAIYLRAHPAAGS</sequence>
<proteinExistence type="predicted"/>
<gene>
    <name evidence="1" type="primary">lptE</name>
    <name evidence="1" type="ORF">SIL87_04600</name>
</gene>
<keyword evidence="1" id="KW-0449">Lipoprotein</keyword>
<dbReference type="Proteomes" id="UP001279553">
    <property type="component" value="Unassembled WGS sequence"/>
</dbReference>
<evidence type="ECO:0000313" key="1">
    <source>
        <dbReference type="EMBL" id="MDX5930045.1"/>
    </source>
</evidence>